<comment type="similarity">
    <text evidence="1">Belongs to the alkB family.</text>
</comment>
<dbReference type="SUPFAM" id="SSF51197">
    <property type="entry name" value="Clavaminate synthase-like"/>
    <property type="match status" value="1"/>
</dbReference>
<proteinExistence type="inferred from homology"/>
<keyword evidence="4" id="KW-1185">Reference proteome</keyword>
<dbReference type="Proteomes" id="UP001642260">
    <property type="component" value="Unassembled WGS sequence"/>
</dbReference>
<feature type="compositionally biased region" description="Basic and acidic residues" evidence="2">
    <location>
        <begin position="19"/>
        <end position="30"/>
    </location>
</feature>
<dbReference type="EMBL" id="CAKOAT010377377">
    <property type="protein sequence ID" value="CAH8364114.1"/>
    <property type="molecule type" value="Genomic_DNA"/>
</dbReference>
<evidence type="ECO:0000313" key="3">
    <source>
        <dbReference type="EMBL" id="CAH8364114.1"/>
    </source>
</evidence>
<sequence>MQTYHSIAEVFIELQKVEAEKSEEDLKQTETESETELNGEKLTETELNGDVEDDSPSSDITDSGSHQDVQQAAATDTQICQSHEDCDARSREIKPIKGFQAKEKVKGHTMNVVKGLKLYEELLKEDELSKLIDLVTELREAGLNGKLSSESFILFNKQIKGNKKELIQLGVPIFGHVKDENSNESNDSVNIEPIPPLLESVIDHFVTCSLIPEYKRPNGCVINFFEEGEYSHPFLKTPHLEQPMSTLFLSESKMLFGRIISSDSEANFRGPLTLSLKPGSLLVMRGNSANMATHVMCPSETKRVSITFFRVRPEINSSHSHPNSSHNNGVMLQQQSCHYPITPTPYLNGYYHSVETMPKHGVLRPPVVMNAPPPVQPMVLSSPNVMGTGGGTGVFLPWASVSSRKHMKHLPPRAQKQRLLPLAAASPTEESTSEPVISVEGA</sequence>
<feature type="region of interest" description="Disordered" evidence="2">
    <location>
        <begin position="421"/>
        <end position="442"/>
    </location>
</feature>
<gene>
    <name evidence="3" type="ORF">ERUC_LOCUS29870</name>
</gene>
<name>A0ABC8L375_ERUVS</name>
<dbReference type="PANTHER" id="PTHR31447:SF2">
    <property type="entry name" value="RNA DEMETHYLASE ALKBH10B"/>
    <property type="match status" value="1"/>
</dbReference>
<reference evidence="3 4" key="1">
    <citation type="submission" date="2022-03" db="EMBL/GenBank/DDBJ databases">
        <authorList>
            <person name="Macdonald S."/>
            <person name="Ahmed S."/>
            <person name="Newling K."/>
        </authorList>
    </citation>
    <scope>NUCLEOTIDE SEQUENCE [LARGE SCALE GENOMIC DNA]</scope>
</reference>
<evidence type="ECO:0000256" key="2">
    <source>
        <dbReference type="SAM" id="MobiDB-lite"/>
    </source>
</evidence>
<feature type="region of interest" description="Disordered" evidence="2">
    <location>
        <begin position="19"/>
        <end position="68"/>
    </location>
</feature>
<dbReference type="InterPro" id="IPR037151">
    <property type="entry name" value="AlkB-like_sf"/>
</dbReference>
<dbReference type="AlphaFoldDB" id="A0ABC8L375"/>
<dbReference type="InterPro" id="IPR044842">
    <property type="entry name" value="ALKBH9B/ALKBH10B-like"/>
</dbReference>
<dbReference type="PANTHER" id="PTHR31447">
    <property type="entry name" value="HYDROXYPROLINE-RICH GLYCOPROTEIN FAMILY PROTEIN-RELATED"/>
    <property type="match status" value="1"/>
</dbReference>
<feature type="compositionally biased region" description="Polar residues" evidence="2">
    <location>
        <begin position="57"/>
        <end position="66"/>
    </location>
</feature>
<protein>
    <recommendedName>
        <fullName evidence="5">Fe2OG dioxygenase domain-containing protein</fullName>
    </recommendedName>
</protein>
<comment type="caution">
    <text evidence="3">The sequence shown here is derived from an EMBL/GenBank/DDBJ whole genome shotgun (WGS) entry which is preliminary data.</text>
</comment>
<accession>A0ABC8L375</accession>
<evidence type="ECO:0000313" key="4">
    <source>
        <dbReference type="Proteomes" id="UP001642260"/>
    </source>
</evidence>
<evidence type="ECO:0008006" key="5">
    <source>
        <dbReference type="Google" id="ProtNLM"/>
    </source>
</evidence>
<organism evidence="3 4">
    <name type="scientific">Eruca vesicaria subsp. sativa</name>
    <name type="common">Garden rocket</name>
    <name type="synonym">Eruca sativa</name>
    <dbReference type="NCBI Taxonomy" id="29727"/>
    <lineage>
        <taxon>Eukaryota</taxon>
        <taxon>Viridiplantae</taxon>
        <taxon>Streptophyta</taxon>
        <taxon>Embryophyta</taxon>
        <taxon>Tracheophyta</taxon>
        <taxon>Spermatophyta</taxon>
        <taxon>Magnoliopsida</taxon>
        <taxon>eudicotyledons</taxon>
        <taxon>Gunneridae</taxon>
        <taxon>Pentapetalae</taxon>
        <taxon>rosids</taxon>
        <taxon>malvids</taxon>
        <taxon>Brassicales</taxon>
        <taxon>Brassicaceae</taxon>
        <taxon>Brassiceae</taxon>
        <taxon>Eruca</taxon>
    </lineage>
</organism>
<dbReference type="Gene3D" id="2.60.120.590">
    <property type="entry name" value="Alpha-ketoglutarate-dependent dioxygenase AlkB-like"/>
    <property type="match status" value="1"/>
</dbReference>
<feature type="compositionally biased region" description="Acidic residues" evidence="2">
    <location>
        <begin position="47"/>
        <end position="56"/>
    </location>
</feature>
<evidence type="ECO:0000256" key="1">
    <source>
        <dbReference type="ARBA" id="ARBA00007879"/>
    </source>
</evidence>